<name>A0A081RLJ0_9ARCH</name>
<evidence type="ECO:0000313" key="2">
    <source>
        <dbReference type="EMBL" id="KEQ56063.1"/>
    </source>
</evidence>
<dbReference type="EMBL" id="JOKN01000035">
    <property type="protein sequence ID" value="KEQ56063.1"/>
    <property type="molecule type" value="Genomic_DNA"/>
</dbReference>
<accession>A0A081RLJ0</accession>
<feature type="compositionally biased region" description="Basic and acidic residues" evidence="1">
    <location>
        <begin position="17"/>
        <end position="42"/>
    </location>
</feature>
<feature type="region of interest" description="Disordered" evidence="1">
    <location>
        <begin position="14"/>
        <end position="42"/>
    </location>
</feature>
<evidence type="ECO:0000313" key="3">
    <source>
        <dbReference type="Proteomes" id="UP000028059"/>
    </source>
</evidence>
<evidence type="ECO:0000256" key="1">
    <source>
        <dbReference type="SAM" id="MobiDB-lite"/>
    </source>
</evidence>
<protein>
    <submittedName>
        <fullName evidence="2">Uncharacterized protein</fullName>
    </submittedName>
</protein>
<reference evidence="2 3" key="1">
    <citation type="submission" date="2014-06" db="EMBL/GenBank/DDBJ databases">
        <authorList>
            <person name="Ngugi D.K."/>
            <person name="Blom J."/>
            <person name="Alam I."/>
            <person name="Rashid M."/>
            <person name="Ba Alawi W."/>
            <person name="Zhang G."/>
            <person name="Hikmawan T."/>
            <person name="Guan Y."/>
            <person name="Antunes A."/>
            <person name="Siam R."/>
            <person name="ElDorry H."/>
            <person name="Bajic V."/>
            <person name="Stingl U."/>
        </authorList>
    </citation>
    <scope>NUCLEOTIDE SEQUENCE [LARGE SCALE GENOMIC DNA]</scope>
    <source>
        <strain evidence="2">SCGC AAA799-N04</strain>
    </source>
</reference>
<comment type="caution">
    <text evidence="2">The sequence shown here is derived from an EMBL/GenBank/DDBJ whole genome shotgun (WGS) entry which is preliminary data.</text>
</comment>
<dbReference type="Proteomes" id="UP000028059">
    <property type="component" value="Unassembled WGS sequence"/>
</dbReference>
<dbReference type="AlphaFoldDB" id="A0A081RLJ0"/>
<proteinExistence type="predicted"/>
<keyword evidence="3" id="KW-1185">Reference proteome</keyword>
<gene>
    <name evidence="2" type="ORF">AAA799N04_01526</name>
</gene>
<sequence>MSFEKDVAALQEALSDTDSRIKKLEEHKESESKKPDSDSETLRRLEKNLESLRKKRALILSELES</sequence>
<dbReference type="PATRIC" id="fig|1502293.3.peg.1410"/>
<organism evidence="2 3">
    <name type="scientific">Marine Group I thaumarchaeote SCGC AAA799-N04</name>
    <dbReference type="NCBI Taxonomy" id="1502293"/>
    <lineage>
        <taxon>Archaea</taxon>
        <taxon>Nitrososphaerota</taxon>
        <taxon>Marine Group I</taxon>
    </lineage>
</organism>